<keyword evidence="1" id="KW-1133">Transmembrane helix</keyword>
<dbReference type="AlphaFoldDB" id="A0A5B8XWF5"/>
<gene>
    <name evidence="2" type="ORF">FRD01_11250</name>
</gene>
<evidence type="ECO:0000313" key="2">
    <source>
        <dbReference type="EMBL" id="QED27799.1"/>
    </source>
</evidence>
<sequence length="154" mass="16380">MSTAKFVIFSILFGVLAGLVAGFRTPIEQQIPGLGNLCCCLPSIIFGGASVSATLFLEKESKARQVQAAMVGFLSGIVSIPMYYLSAVGIQWLSALFIVVKLESDSPIAGATALSSMSFFSQIMNTLGFAPFALVFSTLGGVLFLNVFHRSRIQ</sequence>
<feature type="transmembrane region" description="Helical" evidence="1">
    <location>
        <begin position="32"/>
        <end position="57"/>
    </location>
</feature>
<accession>A0A5B8XWF5</accession>
<keyword evidence="1" id="KW-0472">Membrane</keyword>
<keyword evidence="3" id="KW-1185">Reference proteome</keyword>
<proteinExistence type="predicted"/>
<dbReference type="RefSeq" id="WP_146959654.1">
    <property type="nucleotide sequence ID" value="NZ_CP042467.1"/>
</dbReference>
<dbReference type="KEGG" id="bbae:FRD01_11250"/>
<feature type="transmembrane region" description="Helical" evidence="1">
    <location>
        <begin position="69"/>
        <end position="99"/>
    </location>
</feature>
<keyword evidence="1" id="KW-0812">Transmembrane</keyword>
<evidence type="ECO:0000256" key="1">
    <source>
        <dbReference type="SAM" id="Phobius"/>
    </source>
</evidence>
<dbReference type="EMBL" id="CP042467">
    <property type="protein sequence ID" value="QED27799.1"/>
    <property type="molecule type" value="Genomic_DNA"/>
</dbReference>
<evidence type="ECO:0000313" key="3">
    <source>
        <dbReference type="Proteomes" id="UP000321595"/>
    </source>
</evidence>
<feature type="transmembrane region" description="Helical" evidence="1">
    <location>
        <begin position="119"/>
        <end position="148"/>
    </location>
</feature>
<reference evidence="2 3" key="1">
    <citation type="submission" date="2019-08" db="EMBL/GenBank/DDBJ databases">
        <authorList>
            <person name="Liang Q."/>
        </authorList>
    </citation>
    <scope>NUCLEOTIDE SEQUENCE [LARGE SCALE GENOMIC DNA]</scope>
    <source>
        <strain evidence="2 3">V1718</strain>
    </source>
</reference>
<protein>
    <submittedName>
        <fullName evidence="2">Uncharacterized protein</fullName>
    </submittedName>
</protein>
<name>A0A5B8XWF5_9DELT</name>
<dbReference type="Proteomes" id="UP000321595">
    <property type="component" value="Chromosome"/>
</dbReference>
<organism evidence="2 3">
    <name type="scientific">Microvenator marinus</name>
    <dbReference type="NCBI Taxonomy" id="2600177"/>
    <lineage>
        <taxon>Bacteria</taxon>
        <taxon>Deltaproteobacteria</taxon>
        <taxon>Bradymonadales</taxon>
        <taxon>Microvenatoraceae</taxon>
        <taxon>Microvenator</taxon>
    </lineage>
</organism>